<dbReference type="Gene3D" id="2.60.40.3780">
    <property type="match status" value="1"/>
</dbReference>
<organism evidence="10 11">
    <name type="scientific">Nocardia vermiculata</name>
    <dbReference type="NCBI Taxonomy" id="257274"/>
    <lineage>
        <taxon>Bacteria</taxon>
        <taxon>Bacillati</taxon>
        <taxon>Actinomycetota</taxon>
        <taxon>Actinomycetes</taxon>
        <taxon>Mycobacteriales</taxon>
        <taxon>Nocardiaceae</taxon>
        <taxon>Nocardia</taxon>
    </lineage>
</organism>
<evidence type="ECO:0000256" key="4">
    <source>
        <dbReference type="ARBA" id="ARBA00022984"/>
    </source>
</evidence>
<dbReference type="CDD" id="cd13432">
    <property type="entry name" value="LDT_IgD_like_2"/>
    <property type="match status" value="1"/>
</dbReference>
<dbReference type="GO" id="GO:0005576">
    <property type="term" value="C:extracellular region"/>
    <property type="evidence" value="ECO:0007669"/>
    <property type="project" value="TreeGrafter"/>
</dbReference>
<feature type="active site" description="Nucleophile" evidence="7">
    <location>
        <position position="356"/>
    </location>
</feature>
<keyword evidence="11" id="KW-1185">Reference proteome</keyword>
<name>A0A846Y1V3_9NOCA</name>
<keyword evidence="5" id="KW-0012">Acyltransferase</keyword>
<dbReference type="GO" id="GO:0071555">
    <property type="term" value="P:cell wall organization"/>
    <property type="evidence" value="ECO:0007669"/>
    <property type="project" value="UniProtKB-UniRule"/>
</dbReference>
<evidence type="ECO:0000256" key="5">
    <source>
        <dbReference type="ARBA" id="ARBA00023315"/>
    </source>
</evidence>
<dbReference type="UniPathway" id="UPA00219"/>
<dbReference type="GO" id="GO:0016746">
    <property type="term" value="F:acyltransferase activity"/>
    <property type="evidence" value="ECO:0007669"/>
    <property type="project" value="UniProtKB-KW"/>
</dbReference>
<evidence type="ECO:0000256" key="6">
    <source>
        <dbReference type="ARBA" id="ARBA00023316"/>
    </source>
</evidence>
<comment type="caution">
    <text evidence="10">The sequence shown here is derived from an EMBL/GenBank/DDBJ whole genome shotgun (WGS) entry which is preliminary data.</text>
</comment>
<feature type="chain" id="PRO_5032378020" evidence="8">
    <location>
        <begin position="24"/>
        <end position="417"/>
    </location>
</feature>
<evidence type="ECO:0000256" key="7">
    <source>
        <dbReference type="PROSITE-ProRule" id="PRU01373"/>
    </source>
</evidence>
<dbReference type="PANTHER" id="PTHR30582">
    <property type="entry name" value="L,D-TRANSPEPTIDASE"/>
    <property type="match status" value="1"/>
</dbReference>
<dbReference type="CDD" id="cd16913">
    <property type="entry name" value="YkuD_like"/>
    <property type="match status" value="1"/>
</dbReference>
<gene>
    <name evidence="10" type="ORF">HGA08_25035</name>
</gene>
<evidence type="ECO:0000256" key="1">
    <source>
        <dbReference type="ARBA" id="ARBA00004752"/>
    </source>
</evidence>
<dbReference type="GO" id="GO:0071972">
    <property type="term" value="F:peptidoglycan L,D-transpeptidase activity"/>
    <property type="evidence" value="ECO:0007669"/>
    <property type="project" value="TreeGrafter"/>
</dbReference>
<keyword evidence="8" id="KW-0732">Signal</keyword>
<evidence type="ECO:0000256" key="2">
    <source>
        <dbReference type="ARBA" id="ARBA00022679"/>
    </source>
</evidence>
<keyword evidence="3 7" id="KW-0133">Cell shape</keyword>
<evidence type="ECO:0000256" key="8">
    <source>
        <dbReference type="SAM" id="SignalP"/>
    </source>
</evidence>
<dbReference type="PROSITE" id="PS52029">
    <property type="entry name" value="LD_TPASE"/>
    <property type="match status" value="1"/>
</dbReference>
<evidence type="ECO:0000259" key="9">
    <source>
        <dbReference type="PROSITE" id="PS52029"/>
    </source>
</evidence>
<feature type="domain" description="L,D-TPase catalytic" evidence="9">
    <location>
        <begin position="245"/>
        <end position="380"/>
    </location>
</feature>
<reference evidence="10 11" key="1">
    <citation type="submission" date="2020-04" db="EMBL/GenBank/DDBJ databases">
        <title>MicrobeNet Type strains.</title>
        <authorList>
            <person name="Nicholson A.C."/>
        </authorList>
    </citation>
    <scope>NUCLEOTIDE SEQUENCE [LARGE SCALE GENOMIC DNA]</scope>
    <source>
        <strain evidence="10 11">JCM 12354</strain>
    </source>
</reference>
<dbReference type="InterPro" id="IPR038063">
    <property type="entry name" value="Transpep_catalytic_dom"/>
</dbReference>
<dbReference type="InterPro" id="IPR041280">
    <property type="entry name" value="Big_10"/>
</dbReference>
<evidence type="ECO:0000313" key="10">
    <source>
        <dbReference type="EMBL" id="NKY53466.1"/>
    </source>
</evidence>
<dbReference type="Gene3D" id="2.40.440.10">
    <property type="entry name" value="L,D-transpeptidase catalytic domain-like"/>
    <property type="match status" value="1"/>
</dbReference>
<evidence type="ECO:0000256" key="3">
    <source>
        <dbReference type="ARBA" id="ARBA00022960"/>
    </source>
</evidence>
<proteinExistence type="predicted"/>
<dbReference type="Pfam" id="PF03734">
    <property type="entry name" value="YkuD"/>
    <property type="match status" value="1"/>
</dbReference>
<dbReference type="EMBL" id="JAAXOP010000018">
    <property type="protein sequence ID" value="NKY53466.1"/>
    <property type="molecule type" value="Genomic_DNA"/>
</dbReference>
<comment type="pathway">
    <text evidence="1 7">Cell wall biogenesis; peptidoglycan biosynthesis.</text>
</comment>
<sequence length="417" mass="44646">MSTRRCRLSAALGIITLVTLLMAACSSDPDPAPGRTMETAGPVAPAIAMIPATGSADVDPLGTIEVNAADGVLTDVTVTNEDGKQVEGTLNPDRTAWKPKVPLGYGHTYTMTAQGVTITGPSGPVTSTFSTLTPSNQVKAYLTTTAGQWLEEGGTYGVGTVIVAHFDEAVADRAEAERRLSVTSEPHVEGSWYWLDDQNAHWRPEKYWAPGTKVSVAANIFGAQLAPGLYGQEDAKTNFVIGDSHVSIADDNTHEVQVFENGKLIRTMPTSMGRGGSEQVGNKTIYFNTPTGIYTVMGKGNPVIMDSSSYGLPVNSRLGYKEEIGWATQISGDGIYLHQLDSTVWAQGNTDTSHGCLNLNLDNASWFYNFSMPGDVVEVRNTSGPPLPSWNNGDWIVPWNEWKAGSALHDAPPDAPR</sequence>
<dbReference type="Pfam" id="PF17964">
    <property type="entry name" value="Big_10"/>
    <property type="match status" value="1"/>
</dbReference>
<keyword evidence="4 7" id="KW-0573">Peptidoglycan synthesis</keyword>
<dbReference type="PROSITE" id="PS51257">
    <property type="entry name" value="PROKAR_LIPOPROTEIN"/>
    <property type="match status" value="1"/>
</dbReference>
<protein>
    <submittedName>
        <fullName evidence="10">L,D-transpeptidase</fullName>
    </submittedName>
</protein>
<keyword evidence="2" id="KW-0808">Transferase</keyword>
<evidence type="ECO:0000313" key="11">
    <source>
        <dbReference type="Proteomes" id="UP000565711"/>
    </source>
</evidence>
<dbReference type="GO" id="GO:0018104">
    <property type="term" value="P:peptidoglycan-protein cross-linking"/>
    <property type="evidence" value="ECO:0007669"/>
    <property type="project" value="TreeGrafter"/>
</dbReference>
<keyword evidence="6 7" id="KW-0961">Cell wall biogenesis/degradation</keyword>
<accession>A0A846Y1V3</accession>
<dbReference type="AlphaFoldDB" id="A0A846Y1V3"/>
<feature type="active site" description="Proton donor/acceptor" evidence="7">
    <location>
        <position position="338"/>
    </location>
</feature>
<dbReference type="InterPro" id="IPR050979">
    <property type="entry name" value="LD-transpeptidase"/>
</dbReference>
<dbReference type="RefSeq" id="WP_067876405.1">
    <property type="nucleotide sequence ID" value="NZ_JAAXOP010000018.1"/>
</dbReference>
<dbReference type="Gene3D" id="2.60.40.3710">
    <property type="match status" value="1"/>
</dbReference>
<dbReference type="PANTHER" id="PTHR30582:SF2">
    <property type="entry name" value="L,D-TRANSPEPTIDASE YCIB-RELATED"/>
    <property type="match status" value="1"/>
</dbReference>
<dbReference type="SUPFAM" id="SSF141523">
    <property type="entry name" value="L,D-transpeptidase catalytic domain-like"/>
    <property type="match status" value="1"/>
</dbReference>
<dbReference type="GO" id="GO:0008360">
    <property type="term" value="P:regulation of cell shape"/>
    <property type="evidence" value="ECO:0007669"/>
    <property type="project" value="UniProtKB-UniRule"/>
</dbReference>
<feature type="signal peptide" evidence="8">
    <location>
        <begin position="1"/>
        <end position="23"/>
    </location>
</feature>
<dbReference type="InterPro" id="IPR005490">
    <property type="entry name" value="LD_TPept_cat_dom"/>
</dbReference>
<dbReference type="Proteomes" id="UP000565711">
    <property type="component" value="Unassembled WGS sequence"/>
</dbReference>